<dbReference type="EMBL" id="BART01010550">
    <property type="protein sequence ID" value="GAG89424.1"/>
    <property type="molecule type" value="Genomic_DNA"/>
</dbReference>
<feature type="non-terminal residue" evidence="1">
    <location>
        <position position="327"/>
    </location>
</feature>
<proteinExistence type="predicted"/>
<name>X1B112_9ZZZZ</name>
<dbReference type="AlphaFoldDB" id="X1B112"/>
<organism evidence="1">
    <name type="scientific">marine sediment metagenome</name>
    <dbReference type="NCBI Taxonomy" id="412755"/>
    <lineage>
        <taxon>unclassified sequences</taxon>
        <taxon>metagenomes</taxon>
        <taxon>ecological metagenomes</taxon>
    </lineage>
</organism>
<gene>
    <name evidence="1" type="ORF">S01H4_22889</name>
</gene>
<comment type="caution">
    <text evidence="1">The sequence shown here is derived from an EMBL/GenBank/DDBJ whole genome shotgun (WGS) entry which is preliminary data.</text>
</comment>
<sequence>MIFLNALNEYSLPPTGQVHDAERNTKLSLAMMKYLDEDEQSRFFGFLQVCLLTNTYIDSKTFIDILKKKHSNLISVLLRKSIFLQQTNPYFSELFSDPCILDIVVELFRQLEDDERNIALSNIISLGVWQRDSRILDSILRLVQFHPHVLSVFSYSNNKIILNNPRLRKAIISSFREKIKNPDEKLSKFHYLDIVELYVPSLSLDIIDNLVEDIIPSVVNRINKADNVWDVILSITHFHEIITHKDVVQAITKKDDKLIDSGLFRLNMNHEPEDIISIFKNSAYKDNSKLHSCLSESIEFLPIESISLILSDDSLFSISKIREAVIS</sequence>
<accession>X1B112</accession>
<evidence type="ECO:0000313" key="1">
    <source>
        <dbReference type="EMBL" id="GAG89424.1"/>
    </source>
</evidence>
<reference evidence="1" key="1">
    <citation type="journal article" date="2014" name="Front. Microbiol.">
        <title>High frequency of phylogenetically diverse reductive dehalogenase-homologous genes in deep subseafloor sedimentary metagenomes.</title>
        <authorList>
            <person name="Kawai M."/>
            <person name="Futagami T."/>
            <person name="Toyoda A."/>
            <person name="Takaki Y."/>
            <person name="Nishi S."/>
            <person name="Hori S."/>
            <person name="Arai W."/>
            <person name="Tsubouchi T."/>
            <person name="Morono Y."/>
            <person name="Uchiyama I."/>
            <person name="Ito T."/>
            <person name="Fujiyama A."/>
            <person name="Inagaki F."/>
            <person name="Takami H."/>
        </authorList>
    </citation>
    <scope>NUCLEOTIDE SEQUENCE</scope>
    <source>
        <strain evidence="1">Expedition CK06-06</strain>
    </source>
</reference>
<protein>
    <submittedName>
        <fullName evidence="1">Uncharacterized protein</fullName>
    </submittedName>
</protein>